<dbReference type="OrthoDB" id="9807532at2"/>
<name>A0A1I5SDY0_9BACT</name>
<dbReference type="AlphaFoldDB" id="A0A1I5SDY0"/>
<gene>
    <name evidence="2" type="ORF">SAMN05444277_101719</name>
</gene>
<dbReference type="GO" id="GO:0004601">
    <property type="term" value="F:peroxidase activity"/>
    <property type="evidence" value="ECO:0007669"/>
    <property type="project" value="InterPro"/>
</dbReference>
<dbReference type="GO" id="GO:0006979">
    <property type="term" value="P:response to oxidative stress"/>
    <property type="evidence" value="ECO:0007669"/>
    <property type="project" value="InterPro"/>
</dbReference>
<evidence type="ECO:0000256" key="1">
    <source>
        <dbReference type="SAM" id="MobiDB-lite"/>
    </source>
</evidence>
<dbReference type="PANTHER" id="PTHR42830">
    <property type="entry name" value="OSMOTICALLY INDUCIBLE FAMILY PROTEIN"/>
    <property type="match status" value="1"/>
</dbReference>
<dbReference type="InterPro" id="IPR019904">
    <property type="entry name" value="Peroxiredoxin_OsmC"/>
</dbReference>
<dbReference type="NCBIfam" id="TIGR03562">
    <property type="entry name" value="osmo_induc_OsmC"/>
    <property type="match status" value="1"/>
</dbReference>
<dbReference type="InterPro" id="IPR036102">
    <property type="entry name" value="OsmC/Ohrsf"/>
</dbReference>
<evidence type="ECO:0000313" key="3">
    <source>
        <dbReference type="Proteomes" id="UP000199031"/>
    </source>
</evidence>
<dbReference type="InterPro" id="IPR015946">
    <property type="entry name" value="KH_dom-like_a/b"/>
</dbReference>
<dbReference type="Pfam" id="PF02566">
    <property type="entry name" value="OsmC"/>
    <property type="match status" value="1"/>
</dbReference>
<proteinExistence type="predicted"/>
<feature type="region of interest" description="Disordered" evidence="1">
    <location>
        <begin position="1"/>
        <end position="26"/>
    </location>
</feature>
<dbReference type="Proteomes" id="UP000199031">
    <property type="component" value="Unassembled WGS sequence"/>
</dbReference>
<dbReference type="Gene3D" id="3.30.300.20">
    <property type="match status" value="1"/>
</dbReference>
<protein>
    <submittedName>
        <fullName evidence="2">Osmotically inducible protein OsmC</fullName>
    </submittedName>
</protein>
<dbReference type="InterPro" id="IPR052707">
    <property type="entry name" value="OsmC_Ohr_Peroxiredoxin"/>
</dbReference>
<dbReference type="STRING" id="1465490.SAMN05444277_101719"/>
<dbReference type="EMBL" id="FOXQ01000001">
    <property type="protein sequence ID" value="SFP68919.1"/>
    <property type="molecule type" value="Genomic_DNA"/>
</dbReference>
<dbReference type="InterPro" id="IPR003718">
    <property type="entry name" value="OsmC/Ohr_fam"/>
</dbReference>
<dbReference type="RefSeq" id="WP_090654534.1">
    <property type="nucleotide sequence ID" value="NZ_FOXQ01000001.1"/>
</dbReference>
<dbReference type="PANTHER" id="PTHR42830:SF1">
    <property type="entry name" value="OSMOTICALLY INDUCIBLE FAMILY PROTEIN"/>
    <property type="match status" value="1"/>
</dbReference>
<evidence type="ECO:0000313" key="2">
    <source>
        <dbReference type="EMBL" id="SFP68919.1"/>
    </source>
</evidence>
<reference evidence="2 3" key="1">
    <citation type="submission" date="2016-10" db="EMBL/GenBank/DDBJ databases">
        <authorList>
            <person name="de Groot N.N."/>
        </authorList>
    </citation>
    <scope>NUCLEOTIDE SEQUENCE [LARGE SCALE GENOMIC DNA]</scope>
    <source>
        <strain evidence="2 3">DSM 28286</strain>
    </source>
</reference>
<keyword evidence="3" id="KW-1185">Reference proteome</keyword>
<sequence>MKRHATAVWNGSGKEGNGTVTTQSGTLSNTQYSYKSRFEEGTGTNPEELIAAAHAGCFTMKLSFVLGEAGFTPESLETTSNINFENGVLTESHLVVKGKVPGISKEKFDECVKNAEENCPISKALNMKISSEATLEG</sequence>
<organism evidence="2 3">
    <name type="scientific">Parafilimonas terrae</name>
    <dbReference type="NCBI Taxonomy" id="1465490"/>
    <lineage>
        <taxon>Bacteria</taxon>
        <taxon>Pseudomonadati</taxon>
        <taxon>Bacteroidota</taxon>
        <taxon>Chitinophagia</taxon>
        <taxon>Chitinophagales</taxon>
        <taxon>Chitinophagaceae</taxon>
        <taxon>Parafilimonas</taxon>
    </lineage>
</organism>
<dbReference type="SUPFAM" id="SSF82784">
    <property type="entry name" value="OsmC-like"/>
    <property type="match status" value="1"/>
</dbReference>
<accession>A0A1I5SDY0</accession>